<keyword evidence="2" id="KW-1185">Reference proteome</keyword>
<dbReference type="EMBL" id="WJXW01000001">
    <property type="protein sequence ID" value="KAF9741192.1"/>
    <property type="molecule type" value="Genomic_DNA"/>
</dbReference>
<gene>
    <name evidence="1" type="ORF">PMIN01_00731</name>
</gene>
<proteinExistence type="predicted"/>
<protein>
    <submittedName>
        <fullName evidence="1">Uncharacterized protein</fullName>
    </submittedName>
</protein>
<dbReference type="Proteomes" id="UP000756921">
    <property type="component" value="Unassembled WGS sequence"/>
</dbReference>
<dbReference type="AlphaFoldDB" id="A0A9P6GST1"/>
<accession>A0A9P6GST1</accession>
<sequence length="191" mass="20878">MLGAPCSSKRGRRRGGFKVVQRQLEGAVQVRRHGECVQRRGQGVYKRDPLIAGIEGRWVRFGGGGGAWCWHATLTHCELANACCSGFRGYLRPDPKAGWAKRLLAVVMRVSSTRGCGEVVSGVEGLWLCSPPCKGMQALVVAIPDSLARPFLTTRCWDVGRGTWEVGSGKWEVGREKWDVGRGTWDVGHGT</sequence>
<comment type="caution">
    <text evidence="1">The sequence shown here is derived from an EMBL/GenBank/DDBJ whole genome shotgun (WGS) entry which is preliminary data.</text>
</comment>
<evidence type="ECO:0000313" key="2">
    <source>
        <dbReference type="Proteomes" id="UP000756921"/>
    </source>
</evidence>
<reference evidence="1" key="1">
    <citation type="journal article" date="2020" name="Mol. Plant Microbe Interact.">
        <title>Genome Sequence of the Biocontrol Agent Coniothyrium minitans strain Conio (IMI 134523).</title>
        <authorList>
            <person name="Patel D."/>
            <person name="Shittu T.A."/>
            <person name="Baroncelli R."/>
            <person name="Muthumeenakshi S."/>
            <person name="Osborne T.H."/>
            <person name="Janganan T.K."/>
            <person name="Sreenivasaprasad S."/>
        </authorList>
    </citation>
    <scope>NUCLEOTIDE SEQUENCE</scope>
    <source>
        <strain evidence="1">Conio</strain>
    </source>
</reference>
<name>A0A9P6GST1_9PLEO</name>
<evidence type="ECO:0000313" key="1">
    <source>
        <dbReference type="EMBL" id="KAF9741192.1"/>
    </source>
</evidence>
<organism evidence="1 2">
    <name type="scientific">Paraphaeosphaeria minitans</name>
    <dbReference type="NCBI Taxonomy" id="565426"/>
    <lineage>
        <taxon>Eukaryota</taxon>
        <taxon>Fungi</taxon>
        <taxon>Dikarya</taxon>
        <taxon>Ascomycota</taxon>
        <taxon>Pezizomycotina</taxon>
        <taxon>Dothideomycetes</taxon>
        <taxon>Pleosporomycetidae</taxon>
        <taxon>Pleosporales</taxon>
        <taxon>Massarineae</taxon>
        <taxon>Didymosphaeriaceae</taxon>
        <taxon>Paraphaeosphaeria</taxon>
    </lineage>
</organism>
<dbReference type="OrthoDB" id="5377006at2759"/>